<comment type="similarity">
    <text evidence="9">Belongs to the SecE/SEC61-gamma family.</text>
</comment>
<dbReference type="KEGG" id="sscu:CEP64_11605"/>
<keyword evidence="5 9" id="KW-0653">Protein transport</keyword>
<dbReference type="EMBL" id="JANILD010000001">
    <property type="protein sequence ID" value="MCQ9302016.1"/>
    <property type="molecule type" value="Genomic_DNA"/>
</dbReference>
<evidence type="ECO:0000313" key="14">
    <source>
        <dbReference type="EMBL" id="RTX75576.1"/>
    </source>
</evidence>
<dbReference type="GO" id="GO:0065002">
    <property type="term" value="P:intracellular protein transmembrane transport"/>
    <property type="evidence" value="ECO:0007669"/>
    <property type="project" value="UniProtKB-UniRule"/>
</dbReference>
<dbReference type="Pfam" id="PF00584">
    <property type="entry name" value="SecE"/>
    <property type="match status" value="1"/>
</dbReference>
<dbReference type="EMBL" id="CP069389">
    <property type="protein sequence ID" value="QRN91118.1"/>
    <property type="molecule type" value="Genomic_DNA"/>
</dbReference>
<keyword evidence="6 9" id="KW-1133">Transmembrane helix</keyword>
<dbReference type="HAMAP" id="MF_00422">
    <property type="entry name" value="SecE"/>
    <property type="match status" value="1"/>
</dbReference>
<dbReference type="GO" id="GO:0043952">
    <property type="term" value="P:protein transport by the Sec complex"/>
    <property type="evidence" value="ECO:0007669"/>
    <property type="project" value="UniProtKB-UniRule"/>
</dbReference>
<reference evidence="13" key="4">
    <citation type="submission" date="2021-02" db="EMBL/GenBank/DDBJ databases">
        <title>cfr and optrA-positive Staphylococcus spp.</title>
        <authorList>
            <person name="Chen L."/>
        </authorList>
    </citation>
    <scope>NUCLEOTIDE SEQUENCE</scope>
    <source>
        <strain evidence="13">GDQ20D70P</strain>
    </source>
</reference>
<evidence type="ECO:0000256" key="2">
    <source>
        <dbReference type="ARBA" id="ARBA00022448"/>
    </source>
</evidence>
<dbReference type="GO" id="GO:0005886">
    <property type="term" value="C:plasma membrane"/>
    <property type="evidence" value="ECO:0007669"/>
    <property type="project" value="UniProtKB-SubCell"/>
</dbReference>
<evidence type="ECO:0000313" key="15">
    <source>
        <dbReference type="Proteomes" id="UP000197058"/>
    </source>
</evidence>
<dbReference type="PANTHER" id="PTHR33910">
    <property type="entry name" value="PROTEIN TRANSLOCASE SUBUNIT SECE"/>
    <property type="match status" value="1"/>
</dbReference>
<keyword evidence="17" id="KW-1185">Reference proteome</keyword>
<dbReference type="GO" id="GO:0008320">
    <property type="term" value="F:protein transmembrane transporter activity"/>
    <property type="evidence" value="ECO:0007669"/>
    <property type="project" value="UniProtKB-UniRule"/>
</dbReference>
<evidence type="ECO:0000313" key="16">
    <source>
        <dbReference type="Proteomes" id="UP000274792"/>
    </source>
</evidence>
<dbReference type="PANTHER" id="PTHR33910:SF1">
    <property type="entry name" value="PROTEIN TRANSLOCASE SUBUNIT SECE"/>
    <property type="match status" value="1"/>
</dbReference>
<evidence type="ECO:0000256" key="6">
    <source>
        <dbReference type="ARBA" id="ARBA00022989"/>
    </source>
</evidence>
<dbReference type="Proteomes" id="UP001204068">
    <property type="component" value="Unassembled WGS sequence"/>
</dbReference>
<evidence type="ECO:0000313" key="12">
    <source>
        <dbReference type="EMBL" id="MDL0116896.1"/>
    </source>
</evidence>
<evidence type="ECO:0000313" key="13">
    <source>
        <dbReference type="EMBL" id="QRN91118.1"/>
    </source>
</evidence>
<accession>A0A1X0U0G3</accession>
<comment type="function">
    <text evidence="9">Essential subunit of the Sec protein translocation channel SecYEG. Clamps together the 2 halves of SecY. May contact the channel plug during translocation.</text>
</comment>
<dbReference type="AlphaFoldDB" id="A0A1X0U0G3"/>
<keyword evidence="4 9" id="KW-0812">Transmembrane</keyword>
<name>A0A1X0U0G3_MAMSC</name>
<reference evidence="14 16" key="3">
    <citation type="submission" date="2018-10" db="EMBL/GenBank/DDBJ databases">
        <title>A collection Staphylococci species genome sequencing.</title>
        <authorList>
            <person name="Cole K."/>
        </authorList>
    </citation>
    <scope>NUCLEOTIDE SEQUENCE [LARGE SCALE GENOMIC DNA]</scope>
    <source>
        <strain evidence="14">CCUG 37923</strain>
        <strain evidence="16">NCTC 12218</strain>
    </source>
</reference>
<evidence type="ECO:0000313" key="10">
    <source>
        <dbReference type="EMBL" id="ASE35224.1"/>
    </source>
</evidence>
<dbReference type="EMBL" id="CP022046">
    <property type="protein sequence ID" value="ASE35224.1"/>
    <property type="molecule type" value="Genomic_DNA"/>
</dbReference>
<evidence type="ECO:0000256" key="5">
    <source>
        <dbReference type="ARBA" id="ARBA00022927"/>
    </source>
</evidence>
<dbReference type="Gene3D" id="1.20.5.1030">
    <property type="entry name" value="Preprotein translocase secy subunit"/>
    <property type="match status" value="1"/>
</dbReference>
<comment type="subcellular location">
    <subcellularLocation>
        <location evidence="9">Cell membrane</location>
        <topology evidence="9">Single-pass membrane protein</topology>
    </subcellularLocation>
    <subcellularLocation>
        <location evidence="1">Membrane</location>
    </subcellularLocation>
</comment>
<gene>
    <name evidence="9 11" type="primary">secE</name>
    <name evidence="14" type="ORF">CD117_00235</name>
    <name evidence="10" type="ORF">CEP64_11605</name>
    <name evidence="13" type="ORF">JRU67_13915</name>
    <name evidence="11" type="ORF">NQ032_00115</name>
    <name evidence="12" type="ORF">OWO77_07945</name>
</gene>
<dbReference type="GO" id="GO:0006605">
    <property type="term" value="P:protein targeting"/>
    <property type="evidence" value="ECO:0007669"/>
    <property type="project" value="UniProtKB-UniRule"/>
</dbReference>
<reference evidence="12" key="7">
    <citation type="journal article" date="2023" name="Vet. Microbiol.">
        <title>Emergence of livestock-associated Mammaliicoccus sciuri ST71 co-harbouring mecA and mecC genes in Brazil.</title>
        <authorList>
            <person name="de Moura G.S."/>
            <person name="de Carvalho E."/>
            <person name="Ramos Sanchez E.M."/>
            <person name="Sellera F.P."/>
            <person name="Marques M.F.S."/>
            <person name="Heinemann M.B."/>
            <person name="De Vliegher S."/>
            <person name="Souza F.N."/>
            <person name="Mota R.A."/>
        </authorList>
    </citation>
    <scope>NUCLEOTIDE SEQUENCE</scope>
    <source>
        <strain evidence="12">BR656</strain>
    </source>
</reference>
<dbReference type="InterPro" id="IPR038379">
    <property type="entry name" value="SecE_sf"/>
</dbReference>
<reference evidence="10" key="2">
    <citation type="submission" date="2017-12" db="EMBL/GenBank/DDBJ databases">
        <title>FDA dAtabase for Regulatory Grade micrObial Sequences (FDA-ARGOS): Supporting development and validation of Infectious Disease Dx tests.</title>
        <authorList>
            <person name="Campos J."/>
            <person name="Goldberg B."/>
            <person name="Tallon L."/>
            <person name="Sadzewicz L."/>
            <person name="Sengamalay N."/>
            <person name="Ott S."/>
            <person name="Godinez A."/>
            <person name="Nagaraj S."/>
            <person name="Vavikolanu K."/>
            <person name="Vyas G."/>
            <person name="Nadendla S."/>
            <person name="Aluvathingal J."/>
            <person name="Geyer C."/>
            <person name="Nandy P."/>
            <person name="Hobson J."/>
            <person name="Sichtig H."/>
        </authorList>
    </citation>
    <scope>NUCLEOTIDE SEQUENCE</scope>
    <source>
        <strain evidence="10">FDAARGOS_285</strain>
    </source>
</reference>
<dbReference type="NCBIfam" id="TIGR00964">
    <property type="entry name" value="secE_bact"/>
    <property type="match status" value="1"/>
</dbReference>
<keyword evidence="2 9" id="KW-0813">Transport</keyword>
<reference evidence="12" key="6">
    <citation type="submission" date="2022-09" db="EMBL/GenBank/DDBJ databases">
        <authorList>
            <person name="De Moura G.S."/>
            <person name="Carvalho E."/>
            <person name="Ramos Sanchez E.M."/>
            <person name="Sellera F.P."/>
            <person name="Marques M.F.S."/>
            <person name="Heinemann M.B."/>
            <person name="De Vliegher S."/>
            <person name="Souza F.N."/>
            <person name="Mota R.A."/>
        </authorList>
    </citation>
    <scope>NUCLEOTIDE SEQUENCE</scope>
    <source>
        <strain evidence="12">BR656</strain>
    </source>
</reference>
<dbReference type="InterPro" id="IPR005807">
    <property type="entry name" value="SecE_bac"/>
</dbReference>
<proteinExistence type="inferred from homology"/>
<dbReference type="GeneID" id="86197255"/>
<comment type="subunit">
    <text evidence="9">Component of the Sec protein translocase complex. Heterotrimer consisting of SecY, SecE and SecG subunits. The heterotrimers can form oligomers, although 1 heterotrimer is thought to be able to translocate proteins. Interacts with the ribosome. Interacts with SecDF, and other proteins may be involved. Interacts with SecA.</text>
</comment>
<protein>
    <recommendedName>
        <fullName evidence="9">Protein translocase subunit SecE</fullName>
    </recommendedName>
</protein>
<dbReference type="GO" id="GO:0009306">
    <property type="term" value="P:protein secretion"/>
    <property type="evidence" value="ECO:0007669"/>
    <property type="project" value="UniProtKB-UniRule"/>
</dbReference>
<evidence type="ECO:0000256" key="4">
    <source>
        <dbReference type="ARBA" id="ARBA00022692"/>
    </source>
</evidence>
<dbReference type="EMBL" id="RXWV01000002">
    <property type="protein sequence ID" value="RTX75576.1"/>
    <property type="molecule type" value="Genomic_DNA"/>
</dbReference>
<evidence type="ECO:0000313" key="18">
    <source>
        <dbReference type="Proteomes" id="UP001204068"/>
    </source>
</evidence>
<dbReference type="RefSeq" id="WP_025904856.1">
    <property type="nucleotide sequence ID" value="NZ_CAJVGN010000001.1"/>
</dbReference>
<accession>A0A657XML1</accession>
<keyword evidence="3 9" id="KW-1003">Cell membrane</keyword>
<keyword evidence="8 9" id="KW-0472">Membrane</keyword>
<dbReference type="Proteomes" id="UP000197058">
    <property type="component" value="Chromosome"/>
</dbReference>
<evidence type="ECO:0000256" key="7">
    <source>
        <dbReference type="ARBA" id="ARBA00023010"/>
    </source>
</evidence>
<dbReference type="EMBL" id="JAPNQM010000003">
    <property type="protein sequence ID" value="MDL0116896.1"/>
    <property type="molecule type" value="Genomic_DNA"/>
</dbReference>
<dbReference type="Proteomes" id="UP001176210">
    <property type="component" value="Unassembled WGS sequence"/>
</dbReference>
<evidence type="ECO:0000256" key="8">
    <source>
        <dbReference type="ARBA" id="ARBA00023136"/>
    </source>
</evidence>
<reference evidence="15" key="1">
    <citation type="submission" date="2017-06" db="EMBL/GenBank/DDBJ databases">
        <title>FDA dAtabase for Regulatory Grade micrObial Sequences (FDA-ARGOS): Supporting development and validation of Infectious Disease Dx tests.</title>
        <authorList>
            <person name="Goldberg B."/>
            <person name="Campos J."/>
            <person name="Tallon L."/>
            <person name="Sadzewicz L."/>
            <person name="Sengamalay N."/>
            <person name="Ott S."/>
            <person name="Godinez A."/>
            <person name="Nagaraj S."/>
            <person name="Vavikolanu K."/>
            <person name="Nadendla S."/>
            <person name="George J."/>
            <person name="Geyer C."/>
            <person name="Sichtig H."/>
        </authorList>
    </citation>
    <scope>NUCLEOTIDE SEQUENCE [LARGE SCALE GENOMIC DNA]</scope>
    <source>
        <strain evidence="15">FDAARGOS_285</strain>
    </source>
</reference>
<organism evidence="11 18">
    <name type="scientific">Mammaliicoccus sciuri</name>
    <name type="common">Staphylococcus sciuri</name>
    <dbReference type="NCBI Taxonomy" id="1296"/>
    <lineage>
        <taxon>Bacteria</taxon>
        <taxon>Bacillati</taxon>
        <taxon>Bacillota</taxon>
        <taxon>Bacilli</taxon>
        <taxon>Bacillales</taxon>
        <taxon>Staphylococcaceae</taxon>
        <taxon>Mammaliicoccus</taxon>
    </lineage>
</organism>
<feature type="transmembrane region" description="Helical" evidence="9">
    <location>
        <begin position="26"/>
        <end position="47"/>
    </location>
</feature>
<dbReference type="Proteomes" id="UP000640299">
    <property type="component" value="Chromosome"/>
</dbReference>
<evidence type="ECO:0000256" key="1">
    <source>
        <dbReference type="ARBA" id="ARBA00004370"/>
    </source>
</evidence>
<keyword evidence="7 9" id="KW-0811">Translocation</keyword>
<reference evidence="11" key="5">
    <citation type="submission" date="2022-07" db="EMBL/GenBank/DDBJ databases">
        <title>Bacterial species isolated from the porcine tonsil microbiota.</title>
        <authorList>
            <person name="Oliveira I.M.F."/>
        </authorList>
    </citation>
    <scope>NUCLEOTIDE SEQUENCE</scope>
    <source>
        <strain evidence="11">8QC2O2</strain>
    </source>
</reference>
<evidence type="ECO:0000256" key="9">
    <source>
        <dbReference type="HAMAP-Rule" id="MF_00422"/>
    </source>
</evidence>
<dbReference type="Proteomes" id="UP000274792">
    <property type="component" value="Unassembled WGS sequence"/>
</dbReference>
<evidence type="ECO:0000256" key="3">
    <source>
        <dbReference type="ARBA" id="ARBA00022475"/>
    </source>
</evidence>
<dbReference type="InterPro" id="IPR001901">
    <property type="entry name" value="Translocase_SecE/Sec61-g"/>
</dbReference>
<evidence type="ECO:0000313" key="11">
    <source>
        <dbReference type="EMBL" id="MCQ9302016.1"/>
    </source>
</evidence>
<sequence length="59" mass="6865">MAKKENFFQGVKSEMQKTSWPTGKELVKYTTIVVCTVIFFLIFFYALDLGITELINLIR</sequence>
<dbReference type="eggNOG" id="COG0690">
    <property type="taxonomic scope" value="Bacteria"/>
</dbReference>
<evidence type="ECO:0000313" key="17">
    <source>
        <dbReference type="Proteomes" id="UP001176210"/>
    </source>
</evidence>